<proteinExistence type="predicted"/>
<dbReference type="PANTHER" id="PTHR13754:SF13">
    <property type="entry name" value="METALLO-BETA-LACTAMASE SUPERFAMILY PROTEIN (AFU_ORTHOLOGUE AFUA_3G07630)"/>
    <property type="match status" value="1"/>
</dbReference>
<organism evidence="2 3">
    <name type="scientific">Methanobacterium congolense</name>
    <dbReference type="NCBI Taxonomy" id="118062"/>
    <lineage>
        <taxon>Archaea</taxon>
        <taxon>Methanobacteriati</taxon>
        <taxon>Methanobacteriota</taxon>
        <taxon>Methanomada group</taxon>
        <taxon>Methanobacteria</taxon>
        <taxon>Methanobacteriales</taxon>
        <taxon>Methanobacteriaceae</taxon>
        <taxon>Methanobacterium</taxon>
    </lineage>
</organism>
<dbReference type="InterPro" id="IPR052926">
    <property type="entry name" value="Metallo-beta-lactamase_dom"/>
</dbReference>
<dbReference type="RefSeq" id="WP_071907529.1">
    <property type="nucleotide sequence ID" value="NZ_LT607756.1"/>
</dbReference>
<name>A0A1D3L4I7_9EURY</name>
<dbReference type="InterPro" id="IPR001279">
    <property type="entry name" value="Metallo-B-lactamas"/>
</dbReference>
<dbReference type="PANTHER" id="PTHR13754">
    <property type="entry name" value="METALLO-BETA-LACTAMASE SUPERFAMILY PROTEIN"/>
    <property type="match status" value="1"/>
</dbReference>
<dbReference type="EC" id="2.5.1.105" evidence="2"/>
<keyword evidence="3" id="KW-1185">Reference proteome</keyword>
<dbReference type="InterPro" id="IPR036866">
    <property type="entry name" value="RibonucZ/Hydroxyglut_hydro"/>
</dbReference>
<gene>
    <name evidence="2" type="ORF">MCBB_1920</name>
</gene>
<keyword evidence="2" id="KW-0808">Transferase</keyword>
<dbReference type="SUPFAM" id="SSF56281">
    <property type="entry name" value="Metallo-hydrolase/oxidoreductase"/>
    <property type="match status" value="1"/>
</dbReference>
<feature type="domain" description="Metallo-beta-lactamase" evidence="1">
    <location>
        <begin position="21"/>
        <end position="91"/>
    </location>
</feature>
<dbReference type="Pfam" id="PF00753">
    <property type="entry name" value="Lactamase_B"/>
    <property type="match status" value="1"/>
</dbReference>
<dbReference type="EMBL" id="LT607756">
    <property type="protein sequence ID" value="SCG86468.1"/>
    <property type="molecule type" value="Genomic_DNA"/>
</dbReference>
<dbReference type="STRING" id="118062.MCBB_1920"/>
<dbReference type="KEGG" id="mcub:MCBB_1920"/>
<dbReference type="GO" id="GO:0102041">
    <property type="term" value="F:7,8-dihydropterin-6-yl-methyl-4-(beta-D-ribofuranosyl)aminobenzene 5'-phosphate synthase"/>
    <property type="evidence" value="ECO:0007669"/>
    <property type="project" value="UniProtKB-EC"/>
</dbReference>
<dbReference type="OrthoDB" id="7773at2157"/>
<reference evidence="2 3" key="1">
    <citation type="submission" date="2016-08" db="EMBL/GenBank/DDBJ databases">
        <authorList>
            <person name="Seilhamer J.J."/>
        </authorList>
    </citation>
    <scope>NUCLEOTIDE SEQUENCE [LARGE SCALE GENOMIC DNA]</scope>
    <source>
        <strain evidence="2">Buetzberg</strain>
    </source>
</reference>
<dbReference type="Gene3D" id="3.60.15.10">
    <property type="entry name" value="Ribonuclease Z/Hydroxyacylglutathione hydrolase-like"/>
    <property type="match status" value="1"/>
</dbReference>
<dbReference type="InterPro" id="IPR041712">
    <property type="entry name" value="DHPS-like_MBL-fold"/>
</dbReference>
<evidence type="ECO:0000313" key="2">
    <source>
        <dbReference type="EMBL" id="SCG86468.1"/>
    </source>
</evidence>
<evidence type="ECO:0000259" key="1">
    <source>
        <dbReference type="Pfam" id="PF00753"/>
    </source>
</evidence>
<sequence length="278" mass="31571">MKVTSLIDDECQNSGFEGEHGLSLLIEWNDKTILFDTGATGRFVDNAEKLGIDIGVVDVLVISHGHYDHAGGLERFFQENSRAQVYMAEGADLNHYSKDPGFPYRYIGIDKNVLNKYNDRITFLKCKTKIMNDVYILKEFKNEYPIPKGNRYLYMEKEGMILNDTFDHEIVMILKGDDGLVVFSGCSHRGILNVMESVNEEFGIPVKAVFGGFHLMGRPSSGMVEEEGDILFTAEKLSQYKIERIYTCHCTGKRVYNFFKDVVGTKIKYFSTSDVSII</sequence>
<dbReference type="GeneID" id="30412758"/>
<dbReference type="AlphaFoldDB" id="A0A1D3L4I7"/>
<evidence type="ECO:0000313" key="3">
    <source>
        <dbReference type="Proteomes" id="UP000094707"/>
    </source>
</evidence>
<dbReference type="Proteomes" id="UP000094707">
    <property type="component" value="Chromosome I"/>
</dbReference>
<dbReference type="CDD" id="cd07713">
    <property type="entry name" value="DHPS-like_MBL-fold"/>
    <property type="match status" value="1"/>
</dbReference>
<accession>A0A1D3L4I7</accession>
<protein>
    <submittedName>
        <fullName evidence="2">7,8-dihydropterin-6-methyl-4-(Beta-D-ribofuranosyl)-aminobenzene-5'-phosphate synthase</fullName>
        <ecNumber evidence="2">2.5.1.105</ecNumber>
    </submittedName>
</protein>